<feature type="compositionally biased region" description="Polar residues" evidence="3">
    <location>
        <begin position="87"/>
        <end position="96"/>
    </location>
</feature>
<dbReference type="NCBIfam" id="TIGR00666">
    <property type="entry name" value="PBP4"/>
    <property type="match status" value="1"/>
</dbReference>
<keyword evidence="4" id="KW-0645">Protease</keyword>
<dbReference type="Pfam" id="PF02113">
    <property type="entry name" value="Peptidase_S13"/>
    <property type="match status" value="1"/>
</dbReference>
<dbReference type="SUPFAM" id="SSF56601">
    <property type="entry name" value="beta-lactamase/transpeptidase-like"/>
    <property type="match status" value="1"/>
</dbReference>
<dbReference type="PRINTS" id="PR00922">
    <property type="entry name" value="DADACBPTASE3"/>
</dbReference>
<dbReference type="EMBL" id="CP020373">
    <property type="protein sequence ID" value="AZQ10542.1"/>
    <property type="molecule type" value="Genomic_DNA"/>
</dbReference>
<keyword evidence="5" id="KW-1185">Reference proteome</keyword>
<evidence type="ECO:0000256" key="2">
    <source>
        <dbReference type="ARBA" id="ARBA00022801"/>
    </source>
</evidence>
<dbReference type="EC" id="3.4.16.4" evidence="4"/>
<dbReference type="PANTHER" id="PTHR30023:SF0">
    <property type="entry name" value="PENICILLIN-SENSITIVE CARBOXYPEPTIDASE A"/>
    <property type="match status" value="1"/>
</dbReference>
<reference evidence="5" key="1">
    <citation type="submission" date="2017-03" db="EMBL/GenBank/DDBJ databases">
        <title>Full genome sequence of a non-lethal Shewanella isolate that potentiates virulence of Vibio parahaemolyticus causing acute hepatopancreatic necrosis disease (AHPND) in shrimp.</title>
        <authorList>
            <person name="Prachumwat A."/>
            <person name="Sritunyalucksana K."/>
        </authorList>
    </citation>
    <scope>NUCLEOTIDE SEQUENCE [LARGE SCALE GENOMIC DNA]</scope>
    <source>
        <strain evidence="5">TH2012</strain>
    </source>
</reference>
<evidence type="ECO:0000256" key="3">
    <source>
        <dbReference type="SAM" id="MobiDB-lite"/>
    </source>
</evidence>
<gene>
    <name evidence="4" type="primary">dacB</name>
    <name evidence="4" type="ORF">STH12_01421</name>
</gene>
<protein>
    <submittedName>
        <fullName evidence="4">D-alanyl-D-alanine carboxypeptidase DacB</fullName>
        <ecNumber evidence="4">3.4.16.4</ecNumber>
    </submittedName>
</protein>
<feature type="region of interest" description="Disordered" evidence="3">
    <location>
        <begin position="63"/>
        <end position="99"/>
    </location>
</feature>
<comment type="similarity">
    <text evidence="1">Belongs to the peptidase S13 family.</text>
</comment>
<evidence type="ECO:0000256" key="1">
    <source>
        <dbReference type="ARBA" id="ARBA00006096"/>
    </source>
</evidence>
<organism evidence="4 5">
    <name type="scientific">Shewanella khirikhana</name>
    <dbReference type="NCBI Taxonomy" id="1965282"/>
    <lineage>
        <taxon>Bacteria</taxon>
        <taxon>Pseudomonadati</taxon>
        <taxon>Pseudomonadota</taxon>
        <taxon>Gammaproteobacteria</taxon>
        <taxon>Alteromonadales</taxon>
        <taxon>Shewanellaceae</taxon>
        <taxon>Shewanella</taxon>
    </lineage>
</organism>
<dbReference type="PANTHER" id="PTHR30023">
    <property type="entry name" value="D-ALANYL-D-ALANINE CARBOXYPEPTIDASE"/>
    <property type="match status" value="1"/>
</dbReference>
<evidence type="ECO:0000313" key="5">
    <source>
        <dbReference type="Proteomes" id="UP000278437"/>
    </source>
</evidence>
<evidence type="ECO:0000313" key="4">
    <source>
        <dbReference type="EMBL" id="AZQ10542.1"/>
    </source>
</evidence>
<dbReference type="Gene3D" id="3.50.80.20">
    <property type="entry name" value="D-Ala-D-Ala carboxypeptidase C, peptidase S13"/>
    <property type="match status" value="1"/>
</dbReference>
<keyword evidence="4" id="KW-0121">Carboxypeptidase</keyword>
<dbReference type="Proteomes" id="UP000278437">
    <property type="component" value="Chromosome"/>
</dbReference>
<dbReference type="InterPro" id="IPR012338">
    <property type="entry name" value="Beta-lactam/transpept-like"/>
</dbReference>
<proteinExistence type="inferred from homology"/>
<dbReference type="InterPro" id="IPR000667">
    <property type="entry name" value="Peptidase_S13"/>
</dbReference>
<keyword evidence="2 4" id="KW-0378">Hydrolase</keyword>
<accession>A0ABM7DAZ1</accession>
<name>A0ABM7DAZ1_9GAMM</name>
<sequence length="557" mass="59156">MELFTPNASLMRQLATSFYKIKFKPKPKFLAALAIGGCCALIVSVPVAQALTAAAVTAAGPAAATAPPVNTPPPAPSTAPNANKNAELTSTQSNQFRPLPNEDVLPDWYLAIKPEHSTLGVIAWDLTHNRLLVSDNARRAMLPASVQKLLLATAASHQLGNEFQFKTRLYAKGMSPGRQSPAPDDKANNKGKVDSLYLEFSGDPSLTQAQLNALLAPLKGLGISSIGSLTLVGAKEASTKARGWVWDDLGVCYAAPVSEFVIDENCIRAYLVPAKDGKSSQVRLPKSGAVTIDNALTLDIGASPDSCRPELEVTGDNHYRLYGCWHSPNSLPLSIAVSEPNAWARSKVTAAIGKLGISIGSVSFANEVASGAHLLSEHSSLPLPELVTKMLKESDNLIADAFFKTLGKLENSSADFIGSSQAMETSLSELGLELDHSRLLDGSGLSRYNLLSAQTLFNTLELIHDRPELNSLIEALPIAAKDGTLAYRRGFGAPPLKDKVFAKTGSMQGVANLAGFATSKDSEIAFVVIENGLVEKAEGKTREPGFSALFLKALLSR</sequence>
<dbReference type="GO" id="GO:0009002">
    <property type="term" value="F:serine-type D-Ala-D-Ala carboxypeptidase activity"/>
    <property type="evidence" value="ECO:0007669"/>
    <property type="project" value="UniProtKB-EC"/>
</dbReference>
<dbReference type="RefSeq" id="WP_237158850.1">
    <property type="nucleotide sequence ID" value="NZ_CP020373.1"/>
</dbReference>
<dbReference type="Gene3D" id="3.40.710.10">
    <property type="entry name" value="DD-peptidase/beta-lactamase superfamily"/>
    <property type="match status" value="2"/>
</dbReference>